<gene>
    <name evidence="2" type="ordered locus">Calag_0069</name>
</gene>
<evidence type="ECO:0000313" key="3">
    <source>
        <dbReference type="Proteomes" id="UP000010469"/>
    </source>
</evidence>
<dbReference type="InterPro" id="IPR056948">
    <property type="entry name" value="PNGaseA_N"/>
</dbReference>
<feature type="domain" description="Peptide N-acetyl-beta-D-glucosaminyl asparaginase amidase A N-terminal" evidence="1">
    <location>
        <begin position="43"/>
        <end position="330"/>
    </location>
</feature>
<dbReference type="EMBL" id="CP003378">
    <property type="protein sequence ID" value="AFZ69860.1"/>
    <property type="molecule type" value="Genomic_DNA"/>
</dbReference>
<dbReference type="InParanoid" id="L0A9X9"/>
<sequence length="590" mass="65606">MITNLTISSNLFNKLDGNDGYYSSEAFQIMPPANVTPIKVTMATNVNFSNSGMIPYTVPVYIPPGNYDLILLNISIKELGGTQYDRALYVYANSTPIFWGSTQEILNSTAEADLTLFENLLKGPVEFQIVLPNYIVPKIGVTGYYLLNATLYLYPGKSLSDLPNYFIPLFVNKLGYSYVTLNPQNDLAMQSLNLPNGTQKAMLLLYEEGGYNDEFWYTNEPAIRNIEVYYNDMLAGVLNPFQTLYTGGIDSSYWRPVTSINTLSFHTPYYIDLTPLLAMGNQASIAVSVSNLNEAEQLTGSPFFGWDIAGVLMLWVNTSNPMISGQLINAKSKLMDTSPFFIPGYTGIYYQEASSYYINYTSILKFKYGTEYASDVQYGKTSALQTLTSFTQYAYLDEMFAERSYESGFYNSSLSISGNYPVSMFFDFFETPITNPNVIPYNVSFLQNGTLSLNPSYSLSLITGNYNLSESLNYNLKAIGGLGGIMEVINQYGGAVLIGLTNNNAITTKSLTATYLVNGIGFVENFFEEGVQNSTTNLAGYLVKYLLSYTPINFTNVSKTMNTLTSTSNLKISTAMKYISKNFLLIKKSI</sequence>
<dbReference type="eggNOG" id="arCOG05967">
    <property type="taxonomic scope" value="Archaea"/>
</dbReference>
<name>L0A9X9_CALLD</name>
<keyword evidence="3" id="KW-1185">Reference proteome</keyword>
<dbReference type="InterPro" id="IPR021102">
    <property type="entry name" value="PNGase_A"/>
</dbReference>
<dbReference type="Proteomes" id="UP000010469">
    <property type="component" value="Chromosome"/>
</dbReference>
<organism evidence="2 3">
    <name type="scientific">Caldisphaera lagunensis (strain DSM 15908 / JCM 11604 / ANMR 0165 / IC-154)</name>
    <dbReference type="NCBI Taxonomy" id="1056495"/>
    <lineage>
        <taxon>Archaea</taxon>
        <taxon>Thermoproteota</taxon>
        <taxon>Thermoprotei</taxon>
        <taxon>Acidilobales</taxon>
        <taxon>Caldisphaeraceae</taxon>
        <taxon>Caldisphaera</taxon>
    </lineage>
</organism>
<dbReference type="FunCoup" id="L0A9X9">
    <property type="interactions" value="1"/>
</dbReference>
<dbReference type="STRING" id="1056495.Calag_0069"/>
<evidence type="ECO:0000259" key="1">
    <source>
        <dbReference type="Pfam" id="PF12222"/>
    </source>
</evidence>
<dbReference type="Pfam" id="PF12222">
    <property type="entry name" value="PNGaseA"/>
    <property type="match status" value="1"/>
</dbReference>
<protein>
    <submittedName>
        <fullName evidence="2">Peptide N-acetyl-beta-D-glucosaminyl asparaginase amidase A</fullName>
    </submittedName>
</protein>
<reference evidence="3" key="1">
    <citation type="submission" date="2012-03" db="EMBL/GenBank/DDBJ databases">
        <title>Complete genome of Caldisphaera lagunensis DSM 15908.</title>
        <authorList>
            <person name="Lucas S."/>
            <person name="Copeland A."/>
            <person name="Lapidus A."/>
            <person name="Glavina del Rio T."/>
            <person name="Dalin E."/>
            <person name="Tice H."/>
            <person name="Bruce D."/>
            <person name="Goodwin L."/>
            <person name="Pitluck S."/>
            <person name="Peters L."/>
            <person name="Mikhailova N."/>
            <person name="Teshima H."/>
            <person name="Kyrpides N."/>
            <person name="Mavromatis K."/>
            <person name="Ivanova N."/>
            <person name="Brettin T."/>
            <person name="Detter J.C."/>
            <person name="Han C."/>
            <person name="Larimer F."/>
            <person name="Land M."/>
            <person name="Hauser L."/>
            <person name="Markowitz V."/>
            <person name="Cheng J.-F."/>
            <person name="Hugenholtz P."/>
            <person name="Woyke T."/>
            <person name="Wu D."/>
            <person name="Spring S."/>
            <person name="Schroeder M."/>
            <person name="Brambilla E."/>
            <person name="Klenk H.-P."/>
            <person name="Eisen J.A."/>
        </authorList>
    </citation>
    <scope>NUCLEOTIDE SEQUENCE [LARGE SCALE GENOMIC DNA]</scope>
    <source>
        <strain evidence="3">DSM 15908 / JCM 11604 / IC-154</strain>
    </source>
</reference>
<accession>L0A9X9</accession>
<dbReference type="RefSeq" id="WP_015231758.1">
    <property type="nucleotide sequence ID" value="NC_019791.1"/>
</dbReference>
<dbReference type="GeneID" id="14211329"/>
<dbReference type="OrthoDB" id="34169at2157"/>
<evidence type="ECO:0000313" key="2">
    <source>
        <dbReference type="EMBL" id="AFZ69860.1"/>
    </source>
</evidence>
<dbReference type="HOGENOM" id="CLU_432549_0_0_2"/>
<dbReference type="AlphaFoldDB" id="L0A9X9"/>
<dbReference type="PANTHER" id="PTHR31104">
    <property type="entry name" value="PEPTIDE-N4-(N-ACETYL-BETA-GLUCOSAMINYL)ASPARAGINE AMIDASE A PROTEIN"/>
    <property type="match status" value="1"/>
</dbReference>
<dbReference type="KEGG" id="clg:Calag_0069"/>
<proteinExistence type="predicted"/>